<evidence type="ECO:0000313" key="2">
    <source>
        <dbReference type="EMBL" id="PIE32952.1"/>
    </source>
</evidence>
<dbReference type="InterPro" id="IPR013022">
    <property type="entry name" value="Xyl_isomerase-like_TIM-brl"/>
</dbReference>
<protein>
    <recommendedName>
        <fullName evidence="1">Xylose isomerase-like TIM barrel domain-containing protein</fullName>
    </recommendedName>
</protein>
<accession>A0A2G6KDA9</accession>
<dbReference type="PANTHER" id="PTHR12110">
    <property type="entry name" value="HYDROXYPYRUVATE ISOMERASE"/>
    <property type="match status" value="1"/>
</dbReference>
<sequence>MLRVSVFVDEDITTTEYMSTSTFRFPLAIQTVLPENYREDKQFQQNMQTLQELGFSGVELNMAHPDVFNLTDVSQFLADFDLTLTMFASGLTAKTYSLSLSSADQEIRQGAIDKCREIIDFVTGSDAGIILGFFKGGPVPDIQAARERFRESIVQLTPYAQDKKVRLIVEATNRYESSVANSLDDAVELIKDLKNPFLRILPDTFHMNIEEADGFAALKRYITYYDSFHISDNNRYFPGFGAIDFQKVLDVLQELGYTGSVAIEGNIKTSFIEDVKTSVDYLAPLLS</sequence>
<comment type="caution">
    <text evidence="2">The sequence shown here is derived from an EMBL/GenBank/DDBJ whole genome shotgun (WGS) entry which is preliminary data.</text>
</comment>
<evidence type="ECO:0000313" key="3">
    <source>
        <dbReference type="Proteomes" id="UP000230821"/>
    </source>
</evidence>
<dbReference type="EMBL" id="PDSK01000105">
    <property type="protein sequence ID" value="PIE32952.1"/>
    <property type="molecule type" value="Genomic_DNA"/>
</dbReference>
<gene>
    <name evidence="2" type="ORF">CSA56_13550</name>
</gene>
<dbReference type="SUPFAM" id="SSF51658">
    <property type="entry name" value="Xylose isomerase-like"/>
    <property type="match status" value="1"/>
</dbReference>
<feature type="domain" description="Xylose isomerase-like TIM barrel" evidence="1">
    <location>
        <begin position="49"/>
        <end position="278"/>
    </location>
</feature>
<organism evidence="2 3">
    <name type="scientific">candidate division KSB3 bacterium</name>
    <dbReference type="NCBI Taxonomy" id="2044937"/>
    <lineage>
        <taxon>Bacteria</taxon>
        <taxon>candidate division KSB3</taxon>
    </lineage>
</organism>
<evidence type="ECO:0000259" key="1">
    <source>
        <dbReference type="Pfam" id="PF01261"/>
    </source>
</evidence>
<dbReference type="Gene3D" id="3.20.20.150">
    <property type="entry name" value="Divalent-metal-dependent TIM barrel enzymes"/>
    <property type="match status" value="1"/>
</dbReference>
<dbReference type="Proteomes" id="UP000230821">
    <property type="component" value="Unassembled WGS sequence"/>
</dbReference>
<reference evidence="2 3" key="1">
    <citation type="submission" date="2017-10" db="EMBL/GenBank/DDBJ databases">
        <title>Novel microbial diversity and functional potential in the marine mammal oral microbiome.</title>
        <authorList>
            <person name="Dudek N.K."/>
            <person name="Sun C.L."/>
            <person name="Burstein D."/>
            <person name="Kantor R.S."/>
            <person name="Aliaga Goltsman D.S."/>
            <person name="Bik E.M."/>
            <person name="Thomas B.C."/>
            <person name="Banfield J.F."/>
            <person name="Relman D.A."/>
        </authorList>
    </citation>
    <scope>NUCLEOTIDE SEQUENCE [LARGE SCALE GENOMIC DNA]</scope>
    <source>
        <strain evidence="2">DOLJORAL78_47_16</strain>
    </source>
</reference>
<name>A0A2G6KDA9_9BACT</name>
<dbReference type="Pfam" id="PF01261">
    <property type="entry name" value="AP_endonuc_2"/>
    <property type="match status" value="1"/>
</dbReference>
<dbReference type="AlphaFoldDB" id="A0A2G6KDA9"/>
<dbReference type="InterPro" id="IPR050312">
    <property type="entry name" value="IolE/XylAMocC-like"/>
</dbReference>
<proteinExistence type="predicted"/>
<dbReference type="InterPro" id="IPR036237">
    <property type="entry name" value="Xyl_isomerase-like_sf"/>
</dbReference>